<dbReference type="EMBL" id="WVTA01000009">
    <property type="protein sequence ID" value="KAK3207171.1"/>
    <property type="molecule type" value="Genomic_DNA"/>
</dbReference>
<feature type="compositionally biased region" description="Acidic residues" evidence="1">
    <location>
        <begin position="532"/>
        <end position="558"/>
    </location>
</feature>
<dbReference type="GO" id="GO:0005634">
    <property type="term" value="C:nucleus"/>
    <property type="evidence" value="ECO:0007669"/>
    <property type="project" value="TreeGrafter"/>
</dbReference>
<proteinExistence type="predicted"/>
<name>A0AAN6RF52_9PLEO</name>
<organism evidence="2 3">
    <name type="scientific">Pseudopithomyces chartarum</name>
    <dbReference type="NCBI Taxonomy" id="1892770"/>
    <lineage>
        <taxon>Eukaryota</taxon>
        <taxon>Fungi</taxon>
        <taxon>Dikarya</taxon>
        <taxon>Ascomycota</taxon>
        <taxon>Pezizomycotina</taxon>
        <taxon>Dothideomycetes</taxon>
        <taxon>Pleosporomycetidae</taxon>
        <taxon>Pleosporales</taxon>
        <taxon>Massarineae</taxon>
        <taxon>Didymosphaeriaceae</taxon>
        <taxon>Pseudopithomyces</taxon>
    </lineage>
</organism>
<dbReference type="AlphaFoldDB" id="A0AAN6RF52"/>
<dbReference type="PANTHER" id="PTHR13060:SF0">
    <property type="entry name" value="PROTEIN ECDYSONELESS HOMOLOG"/>
    <property type="match status" value="1"/>
</dbReference>
<feature type="region of interest" description="Disordered" evidence="1">
    <location>
        <begin position="696"/>
        <end position="725"/>
    </location>
</feature>
<feature type="region of interest" description="Disordered" evidence="1">
    <location>
        <begin position="487"/>
        <end position="559"/>
    </location>
</feature>
<evidence type="ECO:0000256" key="1">
    <source>
        <dbReference type="SAM" id="MobiDB-lite"/>
    </source>
</evidence>
<gene>
    <name evidence="2" type="ORF">GRF29_103g96050</name>
</gene>
<dbReference type="InterPro" id="IPR010770">
    <property type="entry name" value="Ecd"/>
</dbReference>
<evidence type="ECO:0000313" key="3">
    <source>
        <dbReference type="Proteomes" id="UP001280581"/>
    </source>
</evidence>
<feature type="compositionally biased region" description="Acidic residues" evidence="1">
    <location>
        <begin position="652"/>
        <end position="662"/>
    </location>
</feature>
<dbReference type="Pfam" id="PF07093">
    <property type="entry name" value="SGT1"/>
    <property type="match status" value="1"/>
</dbReference>
<keyword evidence="3" id="KW-1185">Reference proteome</keyword>
<dbReference type="PANTHER" id="PTHR13060">
    <property type="entry name" value="SGT1 PROTEIN HSGT1 SUPPRESSOR OF GCR2"/>
    <property type="match status" value="1"/>
</dbReference>
<sequence length="725" mass="81537">MRSKCRGGELHECVVAKTVLTRERKAHPVTHAIAKAARHARLQRPRAASRSNLRIHLFIPSQLQPPPAPPPMEGPKDDFKWFGEGFDGFPKRLPEDVVEYTVFIVDAHLSQVQIRERLQAFQRALTALEKKFLKEYIWQREPIKLDLVHENGRWFLKGVTNYGDSVADEWLIVFFLRELSKEFKDAWIRIYDTDGEFLLIEAANALPNWLNPEISENRVWINSHRLLVIPLSKQQEPAPLDLTQALLIIRETPARPQHYPKIEKEAFHRLNGYPEAIATNQHHATLPLPRKVAYILHLKPSYVAPAVEAFYLRDPIALRLLDSKKSSTPLIFPPQDFVQVSTRFTKVLYAQLLGQNWDPPAAYGDALDQLKQLGNAPEKAEVALKLAAGLEMLVRHEIYADKTATREIHLLLEDLTSDQDALPTDTEISSWPKREDDEAWLNIDFTEFERELAGKGSKNGFGDKDAEANLKKMVERFNNFLHDEEAGLDGAHGFDPMDQDDDSDTAGRGWDDPEDSDSAAAPSDHASNKEQSDDEDDEDDDDEDDKDDEDADADAEYAEYEKAYEKFMMLSAAEKAILTDDARELALAEEADREEDEEIQKLSEMMEAELFGHGAFDVKREGAKKKQPAKSQGSAPMMPASGKGKGKAPVEDTSEDESEDGQVLDDDYNLAENMLKAFKGQVGMAGPAGNLMGLMGVQFPPDADDERESRAKGKAPTIDPTYAKA</sequence>
<dbReference type="Proteomes" id="UP001280581">
    <property type="component" value="Unassembled WGS sequence"/>
</dbReference>
<accession>A0AAN6RF52</accession>
<evidence type="ECO:0008006" key="4">
    <source>
        <dbReference type="Google" id="ProtNLM"/>
    </source>
</evidence>
<protein>
    <recommendedName>
        <fullName evidence="4">SGT1-domain-containing protein</fullName>
    </recommendedName>
</protein>
<evidence type="ECO:0000313" key="2">
    <source>
        <dbReference type="EMBL" id="KAK3207171.1"/>
    </source>
</evidence>
<feature type="region of interest" description="Disordered" evidence="1">
    <location>
        <begin position="613"/>
        <end position="662"/>
    </location>
</feature>
<comment type="caution">
    <text evidence="2">The sequence shown here is derived from an EMBL/GenBank/DDBJ whole genome shotgun (WGS) entry which is preliminary data.</text>
</comment>
<reference evidence="2 3" key="1">
    <citation type="submission" date="2021-02" db="EMBL/GenBank/DDBJ databases">
        <title>Genome assembly of Pseudopithomyces chartarum.</title>
        <authorList>
            <person name="Jauregui R."/>
            <person name="Singh J."/>
            <person name="Voisey C."/>
        </authorList>
    </citation>
    <scope>NUCLEOTIDE SEQUENCE [LARGE SCALE GENOMIC DNA]</scope>
    <source>
        <strain evidence="2 3">AGR01</strain>
    </source>
</reference>